<keyword evidence="6" id="KW-0788">Thiol protease</keyword>
<comment type="subcellular location">
    <subcellularLocation>
        <location evidence="1">Cell membrane</location>
        <topology evidence="1">Multi-pass membrane protein</topology>
    </subcellularLocation>
</comment>
<evidence type="ECO:0000256" key="6">
    <source>
        <dbReference type="ARBA" id="ARBA00022807"/>
    </source>
</evidence>
<dbReference type="GO" id="GO:0005524">
    <property type="term" value="F:ATP binding"/>
    <property type="evidence" value="ECO:0007669"/>
    <property type="project" value="UniProtKB-KW"/>
</dbReference>
<keyword evidence="8" id="KW-1133">Transmembrane helix</keyword>
<evidence type="ECO:0000256" key="2">
    <source>
        <dbReference type="ARBA" id="ARBA00022448"/>
    </source>
</evidence>
<dbReference type="InterPro" id="IPR036640">
    <property type="entry name" value="ABC1_TM_sf"/>
</dbReference>
<dbReference type="InterPro" id="IPR027417">
    <property type="entry name" value="P-loop_NTPase"/>
</dbReference>
<organism evidence="10">
    <name type="scientific">Clostridium botulinum</name>
    <dbReference type="NCBI Taxonomy" id="1491"/>
    <lineage>
        <taxon>Bacteria</taxon>
        <taxon>Bacillati</taxon>
        <taxon>Bacillota</taxon>
        <taxon>Clostridia</taxon>
        <taxon>Eubacteriales</taxon>
        <taxon>Clostridiaceae</taxon>
        <taxon>Clostridium</taxon>
    </lineage>
</organism>
<gene>
    <name evidence="10" type="ORF">FDG29_07530</name>
</gene>
<dbReference type="Pfam" id="PF00005">
    <property type="entry name" value="ABC_tran"/>
    <property type="match status" value="1"/>
</dbReference>
<dbReference type="InterPro" id="IPR003593">
    <property type="entry name" value="AAA+_ATPase"/>
</dbReference>
<dbReference type="RefSeq" id="WP_061311929.1">
    <property type="nucleotide sequence ID" value="NZ_JACBCU010000001.1"/>
</dbReference>
<dbReference type="GO" id="GO:0008234">
    <property type="term" value="F:cysteine-type peptidase activity"/>
    <property type="evidence" value="ECO:0007669"/>
    <property type="project" value="UniProtKB-KW"/>
</dbReference>
<reference evidence="10" key="1">
    <citation type="submission" date="2019-04" db="EMBL/GenBank/DDBJ databases">
        <title>Genome sequencing of Clostridium botulinum Groups I-IV and Clostridium butyricum.</title>
        <authorList>
            <person name="Brunt J."/>
            <person name="Van Vliet A.H.M."/>
            <person name="Stringer S.C."/>
            <person name="Carter A.T."/>
            <person name="Peck M.W."/>
        </authorList>
    </citation>
    <scope>NUCLEOTIDE SEQUENCE</scope>
    <source>
        <strain evidence="10">751/1</strain>
    </source>
</reference>
<evidence type="ECO:0000256" key="3">
    <source>
        <dbReference type="ARBA" id="ARBA00022475"/>
    </source>
</evidence>
<dbReference type="Gene3D" id="3.40.50.300">
    <property type="entry name" value="P-loop containing nucleotide triphosphate hydrolases"/>
    <property type="match status" value="1"/>
</dbReference>
<keyword evidence="5" id="KW-0547">Nucleotide-binding</keyword>
<dbReference type="GO" id="GO:0005886">
    <property type="term" value="C:plasma membrane"/>
    <property type="evidence" value="ECO:0007669"/>
    <property type="project" value="UniProtKB-SubCell"/>
</dbReference>
<keyword evidence="2" id="KW-0813">Transport</keyword>
<evidence type="ECO:0000256" key="5">
    <source>
        <dbReference type="ARBA" id="ARBA00022741"/>
    </source>
</evidence>
<dbReference type="Gene3D" id="1.20.1560.10">
    <property type="entry name" value="ABC transporter type 1, transmembrane domain"/>
    <property type="match status" value="1"/>
</dbReference>
<comment type="caution">
    <text evidence="10">The sequence shown here is derived from an EMBL/GenBank/DDBJ whole genome shotgun (WGS) entry which is preliminary data.</text>
</comment>
<dbReference type="Pfam" id="PF00664">
    <property type="entry name" value="ABC_membrane"/>
    <property type="match status" value="1"/>
</dbReference>
<evidence type="ECO:0000256" key="7">
    <source>
        <dbReference type="ARBA" id="ARBA00022840"/>
    </source>
</evidence>
<dbReference type="InterPro" id="IPR003439">
    <property type="entry name" value="ABC_transporter-like_ATP-bd"/>
</dbReference>
<dbReference type="SUPFAM" id="SSF90123">
    <property type="entry name" value="ABC transporter transmembrane region"/>
    <property type="match status" value="1"/>
</dbReference>
<keyword evidence="6" id="KW-0645">Protease</keyword>
<keyword evidence="6" id="KW-0378">Hydrolase</keyword>
<dbReference type="PROSITE" id="PS50929">
    <property type="entry name" value="ABC_TM1F"/>
    <property type="match status" value="1"/>
</dbReference>
<evidence type="ECO:0000256" key="9">
    <source>
        <dbReference type="ARBA" id="ARBA00023136"/>
    </source>
</evidence>
<dbReference type="PROSITE" id="PS50893">
    <property type="entry name" value="ABC_TRANSPORTER_2"/>
    <property type="match status" value="1"/>
</dbReference>
<dbReference type="GO" id="GO:0016887">
    <property type="term" value="F:ATP hydrolysis activity"/>
    <property type="evidence" value="ECO:0007669"/>
    <property type="project" value="InterPro"/>
</dbReference>
<keyword evidence="4" id="KW-0812">Transmembrane</keyword>
<evidence type="ECO:0000256" key="4">
    <source>
        <dbReference type="ARBA" id="ARBA00022692"/>
    </source>
</evidence>
<accession>A0A6G4HS72</accession>
<dbReference type="SUPFAM" id="SSF52540">
    <property type="entry name" value="P-loop containing nucleoside triphosphate hydrolases"/>
    <property type="match status" value="1"/>
</dbReference>
<sequence>MNRYINNIINNKKSLNDFDSEIPIKETWQSKESNVKKQNKLALNLILKYYKVSLLNDSCMQSENIEYMILNLIPTKGLIYRSIILKNDWYKNGMGAMIGKMRTGETVVFVPKIVSGYKYINCKTKKIYNVTKKSTELFESKAFFFNKSLPKKSLNILDFFKYILKAVPSQKYIMLFLSYLVVTLLGLILPNINQYIFSDIISNSSYKALLSVTYVLVGITIVTTLFTIISHSVVYNIRTTISVTTQNALIYRILSLPVSFFKEYSSGDITKRLQSFISVISQMIDTILITVLTVLFSLVYIIQIAKMTPVLAIPASIITLFILAFIVVFITMEMRVYIKLNKNDVNVTNTFFSLLSGIQKIKLARAEERAFNYWNKKYKKSAELLYNPPFILKIQPYFSLIASYVTTIILYYIAATANISVASFMSFTVAFGMVTSALTSLSDVAIVFAQFYSTIELLDPILGSIPDSDDNKQITKKLSGSVELKDVCFKYSLQNKNVFDNFSLKIPSGQYIAITGPTGCGKSTLLRLLLGFEISQSGSVTYDNVNIKDMNLRNLRKQIGTVLQDGKLFTGSIFENITFFEPELTIKDAWNAAEIAGIADDIRNMPMGMFTLISEGDGSISGGQKQRILIARAIVSQPQILILDEATSSLDNITQENLIHSLEKLNCTKIVVAHRLSTVQLCDKIIMLDNGQIIEEGTYTSLINKNGRFYNFVLRQQSYSIDINQN</sequence>
<proteinExistence type="predicted"/>
<dbReference type="GO" id="GO:0140359">
    <property type="term" value="F:ABC-type transporter activity"/>
    <property type="evidence" value="ECO:0007669"/>
    <property type="project" value="InterPro"/>
</dbReference>
<dbReference type="PANTHER" id="PTHR24221">
    <property type="entry name" value="ATP-BINDING CASSETTE SUB-FAMILY B"/>
    <property type="match status" value="1"/>
</dbReference>
<keyword evidence="7 10" id="KW-0067">ATP-binding</keyword>
<protein>
    <submittedName>
        <fullName evidence="10">ATP-binding cassette domain-containing protein</fullName>
    </submittedName>
</protein>
<dbReference type="FunFam" id="3.40.50.300:FF:000299">
    <property type="entry name" value="ABC transporter ATP-binding protein/permease"/>
    <property type="match status" value="1"/>
</dbReference>
<dbReference type="PANTHER" id="PTHR24221:SF654">
    <property type="entry name" value="ATP-BINDING CASSETTE SUB-FAMILY B MEMBER 6"/>
    <property type="match status" value="1"/>
</dbReference>
<dbReference type="AlphaFoldDB" id="A0A6G4HS72"/>
<evidence type="ECO:0000256" key="8">
    <source>
        <dbReference type="ARBA" id="ARBA00022989"/>
    </source>
</evidence>
<name>A0A6G4HS72_CLOBO</name>
<dbReference type="SMART" id="SM00382">
    <property type="entry name" value="AAA"/>
    <property type="match status" value="1"/>
</dbReference>
<evidence type="ECO:0000256" key="1">
    <source>
        <dbReference type="ARBA" id="ARBA00004651"/>
    </source>
</evidence>
<evidence type="ECO:0000313" key="10">
    <source>
        <dbReference type="EMBL" id="NFV16010.1"/>
    </source>
</evidence>
<dbReference type="EMBL" id="SXEU01000002">
    <property type="protein sequence ID" value="NFV16010.1"/>
    <property type="molecule type" value="Genomic_DNA"/>
</dbReference>
<keyword evidence="9" id="KW-0472">Membrane</keyword>
<dbReference type="InterPro" id="IPR011527">
    <property type="entry name" value="ABC1_TM_dom"/>
</dbReference>
<keyword evidence="3" id="KW-1003">Cell membrane</keyword>
<dbReference type="GO" id="GO:0034040">
    <property type="term" value="F:ATPase-coupled lipid transmembrane transporter activity"/>
    <property type="evidence" value="ECO:0007669"/>
    <property type="project" value="TreeGrafter"/>
</dbReference>
<dbReference type="InterPro" id="IPR017871">
    <property type="entry name" value="ABC_transporter-like_CS"/>
</dbReference>
<dbReference type="PROSITE" id="PS00211">
    <property type="entry name" value="ABC_TRANSPORTER_1"/>
    <property type="match status" value="1"/>
</dbReference>
<dbReference type="InterPro" id="IPR039421">
    <property type="entry name" value="Type_1_exporter"/>
</dbReference>